<dbReference type="Proteomes" id="UP001501251">
    <property type="component" value="Unassembled WGS sequence"/>
</dbReference>
<sequence>MDGPGEITGAVNVDDQGRVRRLEVVFDDNGQRNVLDFEDFGTPMTVTAPPADQVEQLPTGDPKKHKVDQIPSGTPDRKPTDKPTVENP</sequence>
<evidence type="ECO:0000313" key="2">
    <source>
        <dbReference type="EMBL" id="GAA4203918.1"/>
    </source>
</evidence>
<accession>A0ABP8BDR9</accession>
<feature type="region of interest" description="Disordered" evidence="1">
    <location>
        <begin position="41"/>
        <end position="88"/>
    </location>
</feature>
<comment type="caution">
    <text evidence="2">The sequence shown here is derived from an EMBL/GenBank/DDBJ whole genome shotgun (WGS) entry which is preliminary data.</text>
</comment>
<gene>
    <name evidence="2" type="ORF">GCM10022252_62260</name>
</gene>
<dbReference type="EMBL" id="BAABAQ010000013">
    <property type="protein sequence ID" value="GAA4203918.1"/>
    <property type="molecule type" value="Genomic_DNA"/>
</dbReference>
<evidence type="ECO:0000313" key="3">
    <source>
        <dbReference type="Proteomes" id="UP001501251"/>
    </source>
</evidence>
<protein>
    <submittedName>
        <fullName evidence="2">Uncharacterized protein</fullName>
    </submittedName>
</protein>
<evidence type="ECO:0000256" key="1">
    <source>
        <dbReference type="SAM" id="MobiDB-lite"/>
    </source>
</evidence>
<reference evidence="3" key="1">
    <citation type="journal article" date="2019" name="Int. J. Syst. Evol. Microbiol.">
        <title>The Global Catalogue of Microorganisms (GCM) 10K type strain sequencing project: providing services to taxonomists for standard genome sequencing and annotation.</title>
        <authorList>
            <consortium name="The Broad Institute Genomics Platform"/>
            <consortium name="The Broad Institute Genome Sequencing Center for Infectious Disease"/>
            <person name="Wu L."/>
            <person name="Ma J."/>
        </authorList>
    </citation>
    <scope>NUCLEOTIDE SEQUENCE [LARGE SCALE GENOMIC DNA]</scope>
    <source>
        <strain evidence="3">JCM 17388</strain>
    </source>
</reference>
<dbReference type="RefSeq" id="WP_344921704.1">
    <property type="nucleotide sequence ID" value="NZ_BAABAQ010000013.1"/>
</dbReference>
<keyword evidence="3" id="KW-1185">Reference proteome</keyword>
<name>A0ABP8BDR9_9ACTN</name>
<organism evidence="2 3">
    <name type="scientific">Streptosporangium oxazolinicum</name>
    <dbReference type="NCBI Taxonomy" id="909287"/>
    <lineage>
        <taxon>Bacteria</taxon>
        <taxon>Bacillati</taxon>
        <taxon>Actinomycetota</taxon>
        <taxon>Actinomycetes</taxon>
        <taxon>Streptosporangiales</taxon>
        <taxon>Streptosporangiaceae</taxon>
        <taxon>Streptosporangium</taxon>
    </lineage>
</organism>
<proteinExistence type="predicted"/>
<feature type="compositionally biased region" description="Basic and acidic residues" evidence="1">
    <location>
        <begin position="75"/>
        <end position="88"/>
    </location>
</feature>